<gene>
    <name evidence="1" type="ORF">BSTOLATCC_MIC62698</name>
</gene>
<protein>
    <submittedName>
        <fullName evidence="1">Uncharacterized protein</fullName>
    </submittedName>
</protein>
<name>A0AAU9KAP4_9CILI</name>
<proteinExistence type="predicted"/>
<dbReference type="Proteomes" id="UP001162131">
    <property type="component" value="Unassembled WGS sequence"/>
</dbReference>
<organism evidence="1 2">
    <name type="scientific">Blepharisma stoltei</name>
    <dbReference type="NCBI Taxonomy" id="1481888"/>
    <lineage>
        <taxon>Eukaryota</taxon>
        <taxon>Sar</taxon>
        <taxon>Alveolata</taxon>
        <taxon>Ciliophora</taxon>
        <taxon>Postciliodesmatophora</taxon>
        <taxon>Heterotrichea</taxon>
        <taxon>Heterotrichida</taxon>
        <taxon>Blepharismidae</taxon>
        <taxon>Blepharisma</taxon>
    </lineage>
</organism>
<evidence type="ECO:0000313" key="1">
    <source>
        <dbReference type="EMBL" id="CAG9335120.1"/>
    </source>
</evidence>
<evidence type="ECO:0000313" key="2">
    <source>
        <dbReference type="Proteomes" id="UP001162131"/>
    </source>
</evidence>
<keyword evidence="2" id="KW-1185">Reference proteome</keyword>
<dbReference type="AlphaFoldDB" id="A0AAU9KAP4"/>
<reference evidence="1" key="1">
    <citation type="submission" date="2021-09" db="EMBL/GenBank/DDBJ databases">
        <authorList>
            <consortium name="AG Swart"/>
            <person name="Singh M."/>
            <person name="Singh A."/>
            <person name="Seah K."/>
            <person name="Emmerich C."/>
        </authorList>
    </citation>
    <scope>NUCLEOTIDE SEQUENCE</scope>
    <source>
        <strain evidence="1">ATCC30299</strain>
    </source>
</reference>
<comment type="caution">
    <text evidence="1">The sequence shown here is derived from an EMBL/GenBank/DDBJ whole genome shotgun (WGS) entry which is preliminary data.</text>
</comment>
<accession>A0AAU9KAP4</accession>
<dbReference type="EMBL" id="CAJZBQ010000060">
    <property type="protein sequence ID" value="CAG9335120.1"/>
    <property type="molecule type" value="Genomic_DNA"/>
</dbReference>
<sequence length="66" mass="7778">MGENWNIRNLLAKRNYLTAIFKIRIKIPQVNSFLERSRISHSSVNKDAAKIEKAIQVLICRFKYND</sequence>